<gene>
    <name evidence="4" type="ORF">MYB_01500</name>
</gene>
<accession>W5USW8</accession>
<evidence type="ECO:0000313" key="4">
    <source>
        <dbReference type="EMBL" id="AHH45309.1"/>
    </source>
</evidence>
<comment type="similarity">
    <text evidence="1">Belongs to the lipase/esterase LIP3/BchO family.</text>
</comment>
<feature type="domain" description="AB hydrolase-1" evidence="3">
    <location>
        <begin position="22"/>
        <end position="141"/>
    </location>
</feature>
<organism evidence="4 5">
    <name type="scientific">Mesomycoplasma bovoculi M165/69</name>
    <dbReference type="NCBI Taxonomy" id="743966"/>
    <lineage>
        <taxon>Bacteria</taxon>
        <taxon>Bacillati</taxon>
        <taxon>Mycoplasmatota</taxon>
        <taxon>Mycoplasmoidales</taxon>
        <taxon>Metamycoplasmataceae</taxon>
        <taxon>Mesomycoplasma</taxon>
    </lineage>
</organism>
<dbReference type="InterPro" id="IPR000073">
    <property type="entry name" value="AB_hydrolase_1"/>
</dbReference>
<name>W5USW8_9BACT</name>
<dbReference type="Pfam" id="PF00561">
    <property type="entry name" value="Abhydrolase_1"/>
    <property type="match status" value="1"/>
</dbReference>
<evidence type="ECO:0000313" key="5">
    <source>
        <dbReference type="Proteomes" id="UP000019229"/>
    </source>
</evidence>
<dbReference type="PATRIC" id="fig|743966.3.peg.302"/>
<dbReference type="eggNOG" id="COG2267">
    <property type="taxonomic scope" value="Bacteria"/>
</dbReference>
<dbReference type="PANTHER" id="PTHR43798">
    <property type="entry name" value="MONOACYLGLYCEROL LIPASE"/>
    <property type="match status" value="1"/>
</dbReference>
<protein>
    <submittedName>
        <fullName evidence="4">Lipase/esterase</fullName>
    </submittedName>
</protein>
<dbReference type="EMBL" id="CP007154">
    <property type="protein sequence ID" value="AHH45309.1"/>
    <property type="molecule type" value="Genomic_DNA"/>
</dbReference>
<dbReference type="Gene3D" id="3.40.50.1820">
    <property type="entry name" value="alpha/beta hydrolase"/>
    <property type="match status" value="1"/>
</dbReference>
<dbReference type="PANTHER" id="PTHR43798:SF33">
    <property type="entry name" value="HYDROLASE, PUTATIVE (AFU_ORTHOLOGUE AFUA_2G14860)-RELATED"/>
    <property type="match status" value="1"/>
</dbReference>
<dbReference type="InterPro" id="IPR029058">
    <property type="entry name" value="AB_hydrolase_fold"/>
</dbReference>
<dbReference type="Proteomes" id="UP000019229">
    <property type="component" value="Chromosome"/>
</dbReference>
<dbReference type="GO" id="GO:0052689">
    <property type="term" value="F:carboxylic ester hydrolase activity"/>
    <property type="evidence" value="ECO:0007669"/>
    <property type="project" value="UniProtKB-KW"/>
</dbReference>
<sequence>MNQFNWDYPYVINYDKNNKINIVFCHGFNSNHNVFWSAVADLKDVNYFSFTLPGCNMTLAMPHQLNMEYYAHELVRFIKTLNLKDVILVGHSMGAGNAALVYKLIPELIKKIIFIGPMNKANMPLAQLFKDNFFPKTPQQMLDFMTIYEYDKEKYKDPKWLEWATATFDYEYHNNDNIVALGMTLPQDYIMDKIDEGLKQVSCPALLVLGENDGIVLKDENMAYYKSVIPHIQIEVIPKTGHLIYTENKKDFVKVFDKFIR</sequence>
<dbReference type="RefSeq" id="WP_022934763.1">
    <property type="nucleotide sequence ID" value="NZ_CP007154.1"/>
</dbReference>
<dbReference type="HOGENOM" id="CLU_020336_41_1_14"/>
<evidence type="ECO:0000259" key="3">
    <source>
        <dbReference type="Pfam" id="PF00561"/>
    </source>
</evidence>
<reference evidence="4 5" key="1">
    <citation type="journal article" date="2014" name="Genome Announc.">
        <title>Complete Genome Sequence of Mycoplasma bovoculi Strain M165/69T (ATCC 29104).</title>
        <authorList>
            <person name="Calcutt M.J."/>
            <person name="Foecking M.F."/>
        </authorList>
    </citation>
    <scope>NUCLEOTIDE SEQUENCE [LARGE SCALE GENOMIC DNA]</scope>
    <source>
        <strain evidence="4">M165/69</strain>
    </source>
</reference>
<evidence type="ECO:0000256" key="2">
    <source>
        <dbReference type="ARBA" id="ARBA00022487"/>
    </source>
</evidence>
<keyword evidence="5" id="KW-1185">Reference proteome</keyword>
<dbReference type="AlphaFoldDB" id="W5USW8"/>
<dbReference type="STRING" id="743966.MYB_01500"/>
<dbReference type="SUPFAM" id="SSF53474">
    <property type="entry name" value="alpha/beta-Hydrolases"/>
    <property type="match status" value="1"/>
</dbReference>
<dbReference type="OrthoDB" id="403987at2"/>
<evidence type="ECO:0000256" key="1">
    <source>
        <dbReference type="ARBA" id="ARBA00006989"/>
    </source>
</evidence>
<dbReference type="KEGG" id="mbc:MYB_01500"/>
<keyword evidence="2" id="KW-0719">Serine esterase</keyword>
<dbReference type="InterPro" id="IPR050266">
    <property type="entry name" value="AB_hydrolase_sf"/>
</dbReference>
<dbReference type="GO" id="GO:0016020">
    <property type="term" value="C:membrane"/>
    <property type="evidence" value="ECO:0007669"/>
    <property type="project" value="TreeGrafter"/>
</dbReference>
<keyword evidence="2" id="KW-0378">Hydrolase</keyword>
<proteinExistence type="inferred from homology"/>